<feature type="region of interest" description="Disordered" evidence="6">
    <location>
        <begin position="1295"/>
        <end position="1415"/>
    </location>
</feature>
<dbReference type="InterPro" id="IPR003307">
    <property type="entry name" value="W2_domain"/>
</dbReference>
<feature type="domain" description="W2" evidence="7">
    <location>
        <begin position="1606"/>
        <end position="1784"/>
    </location>
</feature>
<dbReference type="PANTHER" id="PTHR23253">
    <property type="entry name" value="EUKARYOTIC TRANSLATION INITIATION FACTOR 4 GAMMA"/>
    <property type="match status" value="1"/>
</dbReference>
<feature type="region of interest" description="Disordered" evidence="6">
    <location>
        <begin position="617"/>
        <end position="817"/>
    </location>
</feature>
<dbReference type="SMART" id="SM00515">
    <property type="entry name" value="eIF5C"/>
    <property type="match status" value="1"/>
</dbReference>
<evidence type="ECO:0000313" key="9">
    <source>
        <dbReference type="EMBL" id="OQR73210.1"/>
    </source>
</evidence>
<keyword evidence="5" id="KW-0648">Protein biosynthesis</keyword>
<feature type="region of interest" description="Disordered" evidence="6">
    <location>
        <begin position="872"/>
        <end position="895"/>
    </location>
</feature>
<dbReference type="PANTHER" id="PTHR23253:SF78">
    <property type="entry name" value="EUKARYOTIC TRANSLATION INITIATION FACTOR 4G1, ISOFORM B-RELATED"/>
    <property type="match status" value="1"/>
</dbReference>
<dbReference type="GO" id="GO:0006417">
    <property type="term" value="P:regulation of translation"/>
    <property type="evidence" value="ECO:0007669"/>
    <property type="project" value="UniProtKB-KW"/>
</dbReference>
<dbReference type="STRING" id="418985.A0A1V9XI38"/>
<evidence type="ECO:0000256" key="6">
    <source>
        <dbReference type="SAM" id="MobiDB-lite"/>
    </source>
</evidence>
<keyword evidence="3" id="KW-0597">Phosphoprotein</keyword>
<dbReference type="InterPro" id="IPR016024">
    <property type="entry name" value="ARM-type_fold"/>
</dbReference>
<dbReference type="SMART" id="SM00543">
    <property type="entry name" value="MIF4G"/>
    <property type="match status" value="1"/>
</dbReference>
<feature type="compositionally biased region" description="Basic and acidic residues" evidence="6">
    <location>
        <begin position="579"/>
        <end position="591"/>
    </location>
</feature>
<dbReference type="GO" id="GO:0003743">
    <property type="term" value="F:translation initiation factor activity"/>
    <property type="evidence" value="ECO:0007669"/>
    <property type="project" value="UniProtKB-KW"/>
</dbReference>
<evidence type="ECO:0000259" key="7">
    <source>
        <dbReference type="PROSITE" id="PS51363"/>
    </source>
</evidence>
<feature type="compositionally biased region" description="Polar residues" evidence="6">
    <location>
        <begin position="559"/>
        <end position="570"/>
    </location>
</feature>
<name>A0A1V9XI38_9ACAR</name>
<dbReference type="Pfam" id="PF02854">
    <property type="entry name" value="MIF4G"/>
    <property type="match status" value="1"/>
</dbReference>
<feature type="compositionally biased region" description="Polar residues" evidence="6">
    <location>
        <begin position="754"/>
        <end position="764"/>
    </location>
</feature>
<dbReference type="FunCoup" id="A0A1V9XI38">
    <property type="interactions" value="1137"/>
</dbReference>
<dbReference type="SMART" id="SM00544">
    <property type="entry name" value="MA3"/>
    <property type="match status" value="1"/>
</dbReference>
<feature type="region of interest" description="Disordered" evidence="6">
    <location>
        <begin position="194"/>
        <end position="218"/>
    </location>
</feature>
<feature type="compositionally biased region" description="Basic and acidic residues" evidence="6">
    <location>
        <begin position="719"/>
        <end position="741"/>
    </location>
</feature>
<dbReference type="EMBL" id="MNPL01010314">
    <property type="protein sequence ID" value="OQR73210.1"/>
    <property type="molecule type" value="Genomic_DNA"/>
</dbReference>
<feature type="compositionally biased region" description="Polar residues" evidence="6">
    <location>
        <begin position="625"/>
        <end position="640"/>
    </location>
</feature>
<feature type="compositionally biased region" description="Low complexity" evidence="6">
    <location>
        <begin position="317"/>
        <end position="342"/>
    </location>
</feature>
<feature type="compositionally biased region" description="Polar residues" evidence="6">
    <location>
        <begin position="1253"/>
        <end position="1264"/>
    </location>
</feature>
<feature type="compositionally biased region" description="Basic and acidic residues" evidence="6">
    <location>
        <begin position="681"/>
        <end position="698"/>
    </location>
</feature>
<feature type="compositionally biased region" description="Basic and acidic residues" evidence="6">
    <location>
        <begin position="1329"/>
        <end position="1341"/>
    </location>
</feature>
<proteinExistence type="inferred from homology"/>
<dbReference type="PROSITE" id="PS51363">
    <property type="entry name" value="W2"/>
    <property type="match status" value="1"/>
</dbReference>
<evidence type="ECO:0000313" key="10">
    <source>
        <dbReference type="Proteomes" id="UP000192247"/>
    </source>
</evidence>
<feature type="compositionally biased region" description="Low complexity" evidence="6">
    <location>
        <begin position="197"/>
        <end position="217"/>
    </location>
</feature>
<feature type="compositionally biased region" description="Polar residues" evidence="6">
    <location>
        <begin position="702"/>
        <end position="716"/>
    </location>
</feature>
<organism evidence="9 10">
    <name type="scientific">Tropilaelaps mercedesae</name>
    <dbReference type="NCBI Taxonomy" id="418985"/>
    <lineage>
        <taxon>Eukaryota</taxon>
        <taxon>Metazoa</taxon>
        <taxon>Ecdysozoa</taxon>
        <taxon>Arthropoda</taxon>
        <taxon>Chelicerata</taxon>
        <taxon>Arachnida</taxon>
        <taxon>Acari</taxon>
        <taxon>Parasitiformes</taxon>
        <taxon>Mesostigmata</taxon>
        <taxon>Gamasina</taxon>
        <taxon>Dermanyssoidea</taxon>
        <taxon>Laelapidae</taxon>
        <taxon>Tropilaelaps</taxon>
    </lineage>
</organism>
<feature type="compositionally biased region" description="Basic and acidic residues" evidence="6">
    <location>
        <begin position="799"/>
        <end position="817"/>
    </location>
</feature>
<feature type="region of interest" description="Disordered" evidence="6">
    <location>
        <begin position="238"/>
        <end position="342"/>
    </location>
</feature>
<feature type="compositionally biased region" description="Gly residues" evidence="6">
    <location>
        <begin position="22"/>
        <end position="37"/>
    </location>
</feature>
<sequence>MRPPVNANFPHFSRGMPQSGDMKGGPVGAQGPHGGMPAGPPPPAPTGAPIGGFSPVSQIVAQGVQQIAMAQPGQPNPNQRPQVAYGQFFTSAARSQQGAGYATPSAPSGRPMQMIMPYPRQYFPPAGPYPFYSVTPQAGPQMLATTQSNTMMAPQPTYQAQQAPQRLIPREKKLIPIRNPDTMEEIQLNYVNKKATSGPPQSAISPAPASSVGGPAPVLMNPGGNMNVLPPQTSLVVNPIVPSQPAQPAQPQQQPPPQGQPPQLIPQQQPDSAAPPSIAPTVPQSQPQQQQQPPQAPLLQATPVPKPQPAAVPPPAAHAQQQAHPQQHASGGYSAAPATPSAASTAGINTTIVPQAGLNVPTKDTASTQPLGPPIPGSAVSQTTQVAPDRPAEKREATSDVAQASPASVSPVLSVEASAVKFGKIKTSAARGNKQSRIGLVAGQDHRLDRTVSPPPAHVGFCLPEPYISTNGGGGSNNNSQNPQDGSRTNGSMSKYSKDVGLHAAVGKTRSSNRCFEAVMGHAARNSSCNDEGNNDDAFTVYTKEINSTTIKQEQRCQASTHKVDNASQFDLNNNQLDYDDHNNNNNHDGDSNGNDRSNKNCACANKSSRNFEVNPFEPALNARDGNSSTNCRASGSTADQAEMESPEEAVNDSSEVSENAAAGDREPGSRSSLQREEDEERRKVEVKNEENLRKSQEAKGLSNNQQLPQIEQSILSEPGKDEPAVSTEHAEVPEAAKGDKVTTATVHKKSSEDAGSNEQGSTSGKKDEAAREDNDETNSRQDEEEGEESDESDVELDVDNKTEQSTDSNGKKKYDRDFLLRLQRQPMSMMPPKNMPNLEIFKNSAGNHTLADKPRGAPTGYVDQFAMRNGRGGAPGGSMNRNAKGAQARAGERPKKVITLSSSMSQDVKLHTAEKAWKPIKEPVSSDTDDALYKKFRGILNKLTPQRFDTLLDQVKKLDINSEERLSKVTQLVLEKALNETHFASTYARLCHTLLTVFNVPKITREPGPVNPSVSFRKMLLQKCQYEFETDTDDSAASKEREKKQQEERQGKLDAAKSEQERKEIQDQFNELDVKMKRRTFGLMRFIGELYNLDILNFNIMSDCFRKLMKNPTDEDSIVCACKLFTTVGKKLAEESMIRRGVNETPELKDKHTLFQSLMQNLRKIISENRDAQRTGQKCLPQRVIFMLEDVRDLKDRDWVPRRNEQAPQTLEQIQKDAETEKMLANLSNTGPPSGGGGSRFPPMQSDRNRRPFNSQSQSSTTLRGADFKQAIKNFPNNLSSMSFPVAPSLGPSGPQWVGGASGGGSRNSSLRGTRGEPPLVASANKYDALKGDGPDHPMRSQESSPSRQRERDAALQNVRKMNLGNAAGSSGVRPSGGRGSAPASRDASQGGGLGGSQPGAGSNTTHSLQGTEFEDEKIKRFAQTIISEYTTNGNSEDLVKDFCDRAHINNLNQFLKYFIELSIEAQPRQRTRAGEAIRELHDQRIVSHKHVESVIKEQLSIAEDMVIDIPKYYEYLAEIIAPLFISEGMNFTALLRAVKLVLVPADTTKMLVPLFKRIREISSEGISKKWQASGMNLSELVSGLREQDVKAIEAALGLSGQAATTNPGLPLQELCQRFQTALDTSSTASDLEQALRAVVHQAGNDQRKLTARAFATALLNIGLQLKEKGTTRQQDCTLNVKLLNEKLRLDIEGKGMPPSISQLFADEEVAIQALYALQVVMQENEHPKEATSNFINWLYDKDLLSEEVFKDWAKKDSKKHEPMGYHMTVQHAQGFLTWLSEG</sequence>
<feature type="region of interest" description="Disordered" evidence="6">
    <location>
        <begin position="358"/>
        <end position="410"/>
    </location>
</feature>
<feature type="compositionally biased region" description="Acidic residues" evidence="6">
    <location>
        <begin position="783"/>
        <end position="798"/>
    </location>
</feature>
<feature type="region of interest" description="Disordered" evidence="6">
    <location>
        <begin position="1226"/>
        <end position="1264"/>
    </location>
</feature>
<evidence type="ECO:0000256" key="5">
    <source>
        <dbReference type="ARBA" id="ARBA00022917"/>
    </source>
</evidence>
<protein>
    <submittedName>
        <fullName evidence="9">Eukaryotic translation initiation factor 4 gamma 1 isoform X1-like</fullName>
    </submittedName>
</protein>
<dbReference type="GO" id="GO:0016281">
    <property type="term" value="C:eukaryotic translation initiation factor 4F complex"/>
    <property type="evidence" value="ECO:0007669"/>
    <property type="project" value="TreeGrafter"/>
</dbReference>
<feature type="compositionally biased region" description="Low complexity" evidence="6">
    <location>
        <begin position="401"/>
        <end position="410"/>
    </location>
</feature>
<keyword evidence="10" id="KW-1185">Reference proteome</keyword>
<comment type="similarity">
    <text evidence="1">Belongs to the eukaryotic initiation factor 4G family.</text>
</comment>
<reference evidence="9 10" key="1">
    <citation type="journal article" date="2017" name="Gigascience">
        <title>Draft genome of the honey bee ectoparasitic mite, Tropilaelaps mercedesae, is shaped by the parasitic life history.</title>
        <authorList>
            <person name="Dong X."/>
            <person name="Armstrong S.D."/>
            <person name="Xia D."/>
            <person name="Makepeace B.L."/>
            <person name="Darby A.C."/>
            <person name="Kadowaki T."/>
        </authorList>
    </citation>
    <scope>NUCLEOTIDE SEQUENCE [LARGE SCALE GENOMIC DNA]</scope>
    <source>
        <strain evidence="9">Wuxi-XJTLU</strain>
    </source>
</reference>
<feature type="compositionally biased region" description="Acidic residues" evidence="6">
    <location>
        <begin position="642"/>
        <end position="651"/>
    </location>
</feature>
<feature type="compositionally biased region" description="Low complexity" evidence="6">
    <location>
        <begin position="265"/>
        <end position="303"/>
    </location>
</feature>
<feature type="region of interest" description="Disordered" evidence="6">
    <location>
        <begin position="559"/>
        <end position="602"/>
    </location>
</feature>
<evidence type="ECO:0000256" key="1">
    <source>
        <dbReference type="ARBA" id="ARBA00005775"/>
    </source>
</evidence>
<dbReference type="Gene3D" id="1.25.40.180">
    <property type="match status" value="3"/>
</dbReference>
<accession>A0A1V9XI38</accession>
<dbReference type="InterPro" id="IPR003891">
    <property type="entry name" value="Initiation_fac_eIF4g_MI"/>
</dbReference>
<gene>
    <name evidence="9" type="ORF">BIW11_09881</name>
</gene>
<feature type="compositionally biased region" description="Gly residues" evidence="6">
    <location>
        <begin position="1391"/>
        <end position="1400"/>
    </location>
</feature>
<comment type="caution">
    <text evidence="9">The sequence shown here is derived from an EMBL/GenBank/DDBJ whole genome shotgun (WGS) entry which is preliminary data.</text>
</comment>
<feature type="domain" description="MI" evidence="8">
    <location>
        <begin position="1419"/>
        <end position="1541"/>
    </location>
</feature>
<dbReference type="SUPFAM" id="SSF48371">
    <property type="entry name" value="ARM repeat"/>
    <property type="match status" value="3"/>
</dbReference>
<evidence type="ECO:0000256" key="4">
    <source>
        <dbReference type="ARBA" id="ARBA00022845"/>
    </source>
</evidence>
<dbReference type="InParanoid" id="A0A1V9XI38"/>
<dbReference type="Proteomes" id="UP000192247">
    <property type="component" value="Unassembled WGS sequence"/>
</dbReference>
<dbReference type="PROSITE" id="PS51366">
    <property type="entry name" value="MI"/>
    <property type="match status" value="1"/>
</dbReference>
<feature type="region of interest" description="Disordered" evidence="6">
    <location>
        <begin position="1"/>
        <end position="48"/>
    </location>
</feature>
<feature type="compositionally biased region" description="Polar residues" evidence="6">
    <location>
        <begin position="481"/>
        <end position="495"/>
    </location>
</feature>
<dbReference type="InterPro" id="IPR003890">
    <property type="entry name" value="MIF4G-like_typ-3"/>
</dbReference>
<dbReference type="OrthoDB" id="6516403at2759"/>
<evidence type="ECO:0000256" key="2">
    <source>
        <dbReference type="ARBA" id="ARBA00022540"/>
    </source>
</evidence>
<feature type="compositionally biased region" description="Low complexity" evidence="6">
    <location>
        <begin position="239"/>
        <end position="252"/>
    </location>
</feature>
<dbReference type="Pfam" id="PF02847">
    <property type="entry name" value="MA3"/>
    <property type="match status" value="1"/>
</dbReference>
<keyword evidence="4" id="KW-0810">Translation regulation</keyword>
<dbReference type="GO" id="GO:0003729">
    <property type="term" value="F:mRNA binding"/>
    <property type="evidence" value="ECO:0007669"/>
    <property type="project" value="TreeGrafter"/>
</dbReference>
<feature type="region of interest" description="Disordered" evidence="6">
    <location>
        <begin position="470"/>
        <end position="495"/>
    </location>
</feature>
<feature type="compositionally biased region" description="Basic and acidic residues" evidence="6">
    <location>
        <begin position="1037"/>
        <end position="1063"/>
    </location>
</feature>
<evidence type="ECO:0000256" key="3">
    <source>
        <dbReference type="ARBA" id="ARBA00022553"/>
    </source>
</evidence>
<evidence type="ECO:0000259" key="8">
    <source>
        <dbReference type="PROSITE" id="PS51366"/>
    </source>
</evidence>
<feature type="region of interest" description="Disordered" evidence="6">
    <location>
        <begin position="1032"/>
        <end position="1063"/>
    </location>
</feature>
<feature type="compositionally biased region" description="Basic and acidic residues" evidence="6">
    <location>
        <begin position="765"/>
        <end position="782"/>
    </location>
</feature>
<feature type="compositionally biased region" description="Pro residues" evidence="6">
    <location>
        <begin position="253"/>
        <end position="264"/>
    </location>
</feature>
<keyword evidence="2 9" id="KW-0396">Initiation factor</keyword>
<feature type="compositionally biased region" description="Pro residues" evidence="6">
    <location>
        <begin position="304"/>
        <end position="316"/>
    </location>
</feature>
<dbReference type="Pfam" id="PF02020">
    <property type="entry name" value="W2"/>
    <property type="match status" value="1"/>
</dbReference>